<dbReference type="Pfam" id="PF13639">
    <property type="entry name" value="zf-RING_2"/>
    <property type="match status" value="1"/>
</dbReference>
<protein>
    <recommendedName>
        <fullName evidence="4">RING-type domain-containing protein</fullName>
    </recommendedName>
</protein>
<accession>A0A814VIB5</accession>
<dbReference type="InterPro" id="IPR027417">
    <property type="entry name" value="P-loop_NTPase"/>
</dbReference>
<keyword evidence="1 3" id="KW-0479">Metal-binding</keyword>
<dbReference type="Gene3D" id="3.30.40.10">
    <property type="entry name" value="Zinc/RING finger domain, C3HC4 (zinc finger)"/>
    <property type="match status" value="1"/>
</dbReference>
<evidence type="ECO:0000313" key="5">
    <source>
        <dbReference type="EMBL" id="CAF1039838.1"/>
    </source>
</evidence>
<keyword evidence="2" id="KW-0862">Zinc</keyword>
<evidence type="ECO:0000256" key="3">
    <source>
        <dbReference type="PROSITE-ProRule" id="PRU00175"/>
    </source>
</evidence>
<proteinExistence type="predicted"/>
<keyword evidence="1 3" id="KW-0863">Zinc-finger</keyword>
<dbReference type="Proteomes" id="UP000663870">
    <property type="component" value="Unassembled WGS sequence"/>
</dbReference>
<dbReference type="SMART" id="SM00184">
    <property type="entry name" value="RING"/>
    <property type="match status" value="1"/>
</dbReference>
<evidence type="ECO:0000313" key="6">
    <source>
        <dbReference type="EMBL" id="CAF1189338.1"/>
    </source>
</evidence>
<evidence type="ECO:0000256" key="1">
    <source>
        <dbReference type="ARBA" id="ARBA00022771"/>
    </source>
</evidence>
<keyword evidence="7" id="KW-1185">Reference proteome</keyword>
<dbReference type="SUPFAM" id="SSF52540">
    <property type="entry name" value="P-loop containing nucleoside triphosphate hydrolases"/>
    <property type="match status" value="1"/>
</dbReference>
<dbReference type="EMBL" id="CAJNOH010000436">
    <property type="protein sequence ID" value="CAF1039838.1"/>
    <property type="molecule type" value="Genomic_DNA"/>
</dbReference>
<name>A0A814VIB5_9BILA</name>
<reference evidence="6" key="1">
    <citation type="submission" date="2021-02" db="EMBL/GenBank/DDBJ databases">
        <authorList>
            <person name="Nowell W R."/>
        </authorList>
    </citation>
    <scope>NUCLEOTIDE SEQUENCE</scope>
</reference>
<dbReference type="CDD" id="cd00882">
    <property type="entry name" value="Ras_like_GTPase"/>
    <property type="match status" value="1"/>
</dbReference>
<gene>
    <name evidence="6" type="ORF">JXQ802_LOCUS23786</name>
    <name evidence="5" type="ORF">PYM288_LOCUS16583</name>
</gene>
<dbReference type="EMBL" id="CAJNOL010000756">
    <property type="protein sequence ID" value="CAF1189338.1"/>
    <property type="molecule type" value="Genomic_DNA"/>
</dbReference>
<comment type="caution">
    <text evidence="6">The sequence shown here is derived from an EMBL/GenBank/DDBJ whole genome shotgun (WGS) entry which is preliminary data.</text>
</comment>
<dbReference type="GO" id="GO:0008270">
    <property type="term" value="F:zinc ion binding"/>
    <property type="evidence" value="ECO:0007669"/>
    <property type="project" value="UniProtKB-KW"/>
</dbReference>
<dbReference type="InterPro" id="IPR001841">
    <property type="entry name" value="Znf_RING"/>
</dbReference>
<dbReference type="PROSITE" id="PS50089">
    <property type="entry name" value="ZF_RING_2"/>
    <property type="match status" value="1"/>
</dbReference>
<feature type="domain" description="RING-type" evidence="4">
    <location>
        <begin position="292"/>
        <end position="337"/>
    </location>
</feature>
<evidence type="ECO:0000259" key="4">
    <source>
        <dbReference type="PROSITE" id="PS50089"/>
    </source>
</evidence>
<dbReference type="AlphaFoldDB" id="A0A814VIB5"/>
<organism evidence="6 7">
    <name type="scientific">Rotaria sordida</name>
    <dbReference type="NCBI Taxonomy" id="392033"/>
    <lineage>
        <taxon>Eukaryota</taxon>
        <taxon>Metazoa</taxon>
        <taxon>Spiralia</taxon>
        <taxon>Gnathifera</taxon>
        <taxon>Rotifera</taxon>
        <taxon>Eurotatoria</taxon>
        <taxon>Bdelloidea</taxon>
        <taxon>Philodinida</taxon>
        <taxon>Philodinidae</taxon>
        <taxon>Rotaria</taxon>
    </lineage>
</organism>
<dbReference type="InterPro" id="IPR013083">
    <property type="entry name" value="Znf_RING/FYVE/PHD"/>
</dbReference>
<dbReference type="Gene3D" id="3.40.50.300">
    <property type="entry name" value="P-loop containing nucleotide triphosphate hydrolases"/>
    <property type="match status" value="1"/>
</dbReference>
<evidence type="ECO:0000313" key="7">
    <source>
        <dbReference type="Proteomes" id="UP000663870"/>
    </source>
</evidence>
<sequence>MATVTAATPDGTTATVLKRFLFLGPTGVGKSKMINCCYNRSVEKSLLETPAGVGTIDSIIGTTSSISNYVDQRNKIVYVDTVGYGDVRFHQNTQSFLLFFRELICYSSIGYNWIFLVIRFSQMSQDTLVYIQSLEALLGEKAFSRCTIVFTNCKQPNMTRERCIEANKQHTEIVAILRKVNNVIFGDMDTDDVLADSDSNSDEDETNENIRQKQMKKRTKFMQRMLLQMDQIDEKTLTLEKDWYQYYKTKFTTFMGYIWEKIVGKPNELSKLYKLTVGLRKDIPVTIYYEECSICLELIVEIVDHTPKACITKWGHIFHYDCLKRSFEEQKKCPNCRTDLRSLPERVTGLLIGIKEIQEPLKSNA</sequence>
<evidence type="ECO:0000256" key="2">
    <source>
        <dbReference type="ARBA" id="ARBA00022833"/>
    </source>
</evidence>
<dbReference type="Proteomes" id="UP000663854">
    <property type="component" value="Unassembled WGS sequence"/>
</dbReference>
<dbReference type="SUPFAM" id="SSF57850">
    <property type="entry name" value="RING/U-box"/>
    <property type="match status" value="1"/>
</dbReference>